<accession>A0ACB5QW09</accession>
<name>A0ACB5QW09_9BURK</name>
<keyword evidence="2" id="KW-1185">Reference proteome</keyword>
<sequence length="268" mass="30614">MKLAFKYLLSLTLLWAAQLVHAEGNYVYTEAAKVGKSDESRRLLLPSNPAFSGVASISETEFTYSNPYGELHCSVPIDKHEKFFFDVIAAQSFGTSENLAGFFFKKFGLHYKDITDSYLLGGNSSKDCQAFTYSKIYASRDSVVVWGGDWMYIFRHLKAPARDATGPLECKKANTEVERMICQSSDLVAFDEAVNLGFAEMQDSFSKEISSEDPIRLDQIRWIRDVRNKCVDATCLINAYKVRIAYFKRRLFSRYPSYPEKESEPRYD</sequence>
<gene>
    <name evidence="1" type="ORF">CBA19CS22_19655</name>
</gene>
<protein>
    <submittedName>
        <fullName evidence="1">Uncharacterized protein</fullName>
    </submittedName>
</protein>
<evidence type="ECO:0000313" key="2">
    <source>
        <dbReference type="Proteomes" id="UP001055013"/>
    </source>
</evidence>
<organism evidence="1 2">
    <name type="scientific">Caballeronia novacaledonica</name>
    <dbReference type="NCBI Taxonomy" id="1544861"/>
    <lineage>
        <taxon>Bacteria</taxon>
        <taxon>Pseudomonadati</taxon>
        <taxon>Pseudomonadota</taxon>
        <taxon>Betaproteobacteria</taxon>
        <taxon>Burkholderiales</taxon>
        <taxon>Burkholderiaceae</taxon>
        <taxon>Caballeronia</taxon>
    </lineage>
</organism>
<dbReference type="EMBL" id="BPUR01000011">
    <property type="protein sequence ID" value="GJH18795.1"/>
    <property type="molecule type" value="Genomic_DNA"/>
</dbReference>
<reference evidence="1" key="1">
    <citation type="submission" date="2021-09" db="EMBL/GenBank/DDBJ databases">
        <title>Isolation and characterization of 3-chlorobenzoate degrading bacteria from soils in Shizuoka.</title>
        <authorList>
            <person name="Ifat A."/>
            <person name="Ogawa N."/>
            <person name="Kimbara K."/>
            <person name="Moriuchi R."/>
            <person name="Dohra H."/>
            <person name="Shintani M."/>
        </authorList>
    </citation>
    <scope>NUCLEOTIDE SEQUENCE</scope>
    <source>
        <strain evidence="1">19CS2-2</strain>
    </source>
</reference>
<proteinExistence type="predicted"/>
<evidence type="ECO:0000313" key="1">
    <source>
        <dbReference type="EMBL" id="GJH18795.1"/>
    </source>
</evidence>
<dbReference type="Proteomes" id="UP001055013">
    <property type="component" value="Unassembled WGS sequence"/>
</dbReference>
<comment type="caution">
    <text evidence="1">The sequence shown here is derived from an EMBL/GenBank/DDBJ whole genome shotgun (WGS) entry which is preliminary data.</text>
</comment>